<dbReference type="EC" id="5.4.99.5" evidence="1"/>
<name>A0A0M7A5R6_9HYPH</name>
<dbReference type="InterPro" id="IPR036263">
    <property type="entry name" value="Chorismate_II_sf"/>
</dbReference>
<feature type="domain" description="Chorismate mutase" evidence="3">
    <location>
        <begin position="21"/>
        <end position="111"/>
    </location>
</feature>
<dbReference type="SMART" id="SM00830">
    <property type="entry name" value="CM_2"/>
    <property type="match status" value="1"/>
</dbReference>
<dbReference type="GO" id="GO:0004106">
    <property type="term" value="F:chorismate mutase activity"/>
    <property type="evidence" value="ECO:0007669"/>
    <property type="project" value="UniProtKB-EC"/>
</dbReference>
<organism evidence="4 5">
    <name type="scientific">Roseibium alexandrii</name>
    <dbReference type="NCBI Taxonomy" id="388408"/>
    <lineage>
        <taxon>Bacteria</taxon>
        <taxon>Pseudomonadati</taxon>
        <taxon>Pseudomonadota</taxon>
        <taxon>Alphaproteobacteria</taxon>
        <taxon>Hyphomicrobiales</taxon>
        <taxon>Stappiaceae</taxon>
        <taxon>Roseibium</taxon>
    </lineage>
</organism>
<dbReference type="GO" id="GO:0046417">
    <property type="term" value="P:chorismate metabolic process"/>
    <property type="evidence" value="ECO:0007669"/>
    <property type="project" value="InterPro"/>
</dbReference>
<proteinExistence type="predicted"/>
<dbReference type="PROSITE" id="PS51168">
    <property type="entry name" value="CHORISMATE_MUT_2"/>
    <property type="match status" value="1"/>
</dbReference>
<keyword evidence="5" id="KW-1185">Reference proteome</keyword>
<dbReference type="Gene3D" id="1.20.59.10">
    <property type="entry name" value="Chorismate mutase"/>
    <property type="match status" value="1"/>
</dbReference>
<dbReference type="EMBL" id="CXWD01000008">
    <property type="protein sequence ID" value="CTQ70239.1"/>
    <property type="molecule type" value="Genomic_DNA"/>
</dbReference>
<dbReference type="GO" id="GO:0009697">
    <property type="term" value="P:salicylic acid biosynthetic process"/>
    <property type="evidence" value="ECO:0007669"/>
    <property type="project" value="TreeGrafter"/>
</dbReference>
<sequence>MTAGRFFVFAKQERMTDIKRPADCHTKADIRTAIDALDQDLLKLFAQRQGYVRRMAELKQHPDEAFDHDRIETMVAALKNRAEDLGLEADQAEQVWRVLIDWNVAYEKRAIAARLEKGQAPNTSWVSKETR</sequence>
<dbReference type="STRING" id="388408.LAX5112_02425"/>
<evidence type="ECO:0000259" key="3">
    <source>
        <dbReference type="PROSITE" id="PS51168"/>
    </source>
</evidence>
<gene>
    <name evidence="4" type="primary">pchB</name>
    <name evidence="4" type="ORF">LAX5112_02425</name>
</gene>
<dbReference type="AlphaFoldDB" id="A0A0M7A5R6"/>
<reference evidence="5" key="1">
    <citation type="submission" date="2015-07" db="EMBL/GenBank/DDBJ databases">
        <authorList>
            <person name="Rodrigo-Torres Lidia"/>
            <person name="Arahal R.David."/>
        </authorList>
    </citation>
    <scope>NUCLEOTIDE SEQUENCE [LARGE SCALE GENOMIC DNA]</scope>
    <source>
        <strain evidence="5">CECT 5112</strain>
    </source>
</reference>
<dbReference type="InterPro" id="IPR002701">
    <property type="entry name" value="CM_II_prokaryot"/>
</dbReference>
<dbReference type="PANTHER" id="PTHR38041">
    <property type="entry name" value="CHORISMATE MUTASE"/>
    <property type="match status" value="1"/>
</dbReference>
<protein>
    <recommendedName>
        <fullName evidence="1">chorismate mutase</fullName>
        <ecNumber evidence="1">5.4.99.5</ecNumber>
    </recommendedName>
</protein>
<accession>A0A0M7A5R6</accession>
<dbReference type="InterPro" id="IPR051331">
    <property type="entry name" value="Chorismate_mutase-related"/>
</dbReference>
<evidence type="ECO:0000256" key="1">
    <source>
        <dbReference type="ARBA" id="ARBA00012404"/>
    </source>
</evidence>
<dbReference type="InterPro" id="IPR036979">
    <property type="entry name" value="CM_dom_sf"/>
</dbReference>
<keyword evidence="2" id="KW-0413">Isomerase</keyword>
<dbReference type="PANTHER" id="PTHR38041:SF1">
    <property type="entry name" value="CHORISMATE MUTASE"/>
    <property type="match status" value="1"/>
</dbReference>
<evidence type="ECO:0000256" key="2">
    <source>
        <dbReference type="ARBA" id="ARBA00023235"/>
    </source>
</evidence>
<dbReference type="Pfam" id="PF01817">
    <property type="entry name" value="CM_2"/>
    <property type="match status" value="1"/>
</dbReference>
<dbReference type="SUPFAM" id="SSF48600">
    <property type="entry name" value="Chorismate mutase II"/>
    <property type="match status" value="1"/>
</dbReference>
<evidence type="ECO:0000313" key="4">
    <source>
        <dbReference type="EMBL" id="CTQ70239.1"/>
    </source>
</evidence>
<dbReference type="Proteomes" id="UP000053235">
    <property type="component" value="Unassembled WGS sequence"/>
</dbReference>
<evidence type="ECO:0000313" key="5">
    <source>
        <dbReference type="Proteomes" id="UP000053235"/>
    </source>
</evidence>